<comment type="caution">
    <text evidence="1">The sequence shown here is derived from an EMBL/GenBank/DDBJ whole genome shotgun (WGS) entry which is preliminary data.</text>
</comment>
<dbReference type="EMBL" id="CM042885">
    <property type="protein sequence ID" value="KAI4365379.1"/>
    <property type="molecule type" value="Genomic_DNA"/>
</dbReference>
<dbReference type="Proteomes" id="UP001057402">
    <property type="component" value="Chromosome 6"/>
</dbReference>
<evidence type="ECO:0000313" key="1">
    <source>
        <dbReference type="EMBL" id="KAI4365379.1"/>
    </source>
</evidence>
<accession>A0ACB9QH37</accession>
<reference evidence="2" key="1">
    <citation type="journal article" date="2023" name="Front. Plant Sci.">
        <title>Chromosomal-level genome assembly of Melastoma candidum provides insights into trichome evolution.</title>
        <authorList>
            <person name="Zhong Y."/>
            <person name="Wu W."/>
            <person name="Sun C."/>
            <person name="Zou P."/>
            <person name="Liu Y."/>
            <person name="Dai S."/>
            <person name="Zhou R."/>
        </authorList>
    </citation>
    <scope>NUCLEOTIDE SEQUENCE [LARGE SCALE GENOMIC DNA]</scope>
</reference>
<evidence type="ECO:0000313" key="2">
    <source>
        <dbReference type="Proteomes" id="UP001057402"/>
    </source>
</evidence>
<keyword evidence="2" id="KW-1185">Reference proteome</keyword>
<protein>
    <submittedName>
        <fullName evidence="1">Uncharacterized protein</fullName>
    </submittedName>
</protein>
<gene>
    <name evidence="1" type="ORF">MLD38_021368</name>
</gene>
<organism evidence="1 2">
    <name type="scientific">Melastoma candidum</name>
    <dbReference type="NCBI Taxonomy" id="119954"/>
    <lineage>
        <taxon>Eukaryota</taxon>
        <taxon>Viridiplantae</taxon>
        <taxon>Streptophyta</taxon>
        <taxon>Embryophyta</taxon>
        <taxon>Tracheophyta</taxon>
        <taxon>Spermatophyta</taxon>
        <taxon>Magnoliopsida</taxon>
        <taxon>eudicotyledons</taxon>
        <taxon>Gunneridae</taxon>
        <taxon>Pentapetalae</taxon>
        <taxon>rosids</taxon>
        <taxon>malvids</taxon>
        <taxon>Myrtales</taxon>
        <taxon>Melastomataceae</taxon>
        <taxon>Melastomatoideae</taxon>
        <taxon>Melastomateae</taxon>
        <taxon>Melastoma</taxon>
    </lineage>
</organism>
<name>A0ACB9QH37_9MYRT</name>
<sequence>MFVLHRHGEVFTLFLTGTIPDDEHHLSPAIIASLLSCLRQATSLSTSGSVLITTASGKFFCNGFDLKYARSTPSPSRQVEKMVDSVKDVVVALLNLPMLTIAAVNGHASGAGLVLALLHDYVIVNGCHGYMYMSEIDLGLRLPDFAIAILREKVGSERRRGLRELVLWGRRMKGEEALALGVVDEALMEGGEEEIQRRAKEMAMELGKKNWDGRVYAELRKGLFKEVWVVLGLERTAAVVAGTQMVSRCRI</sequence>
<proteinExistence type="predicted"/>